<dbReference type="EMBL" id="CAJPVJ010008861">
    <property type="protein sequence ID" value="CAG2172201.1"/>
    <property type="molecule type" value="Genomic_DNA"/>
</dbReference>
<keyword evidence="11" id="KW-1185">Reference proteome</keyword>
<dbReference type="SMART" id="SM00060">
    <property type="entry name" value="FN3"/>
    <property type="match status" value="1"/>
</dbReference>
<evidence type="ECO:0000256" key="6">
    <source>
        <dbReference type="SAM" id="MobiDB-lite"/>
    </source>
</evidence>
<dbReference type="InterPro" id="IPR051275">
    <property type="entry name" value="Cell_adhesion_signaling"/>
</dbReference>
<keyword evidence="7" id="KW-0812">Transmembrane</keyword>
<name>A0A7R9QQT3_9ACAR</name>
<keyword evidence="5" id="KW-0393">Immunoglobulin domain</keyword>
<dbReference type="PROSITE" id="PS50853">
    <property type="entry name" value="FN3"/>
    <property type="match status" value="1"/>
</dbReference>
<dbReference type="InterPro" id="IPR003599">
    <property type="entry name" value="Ig_sub"/>
</dbReference>
<dbReference type="InterPro" id="IPR013783">
    <property type="entry name" value="Ig-like_fold"/>
</dbReference>
<keyword evidence="4" id="KW-0325">Glycoprotein</keyword>
<evidence type="ECO:0000256" key="7">
    <source>
        <dbReference type="SAM" id="Phobius"/>
    </source>
</evidence>
<feature type="region of interest" description="Disordered" evidence="6">
    <location>
        <begin position="903"/>
        <end position="922"/>
    </location>
</feature>
<dbReference type="InterPro" id="IPR007110">
    <property type="entry name" value="Ig-like_dom"/>
</dbReference>
<dbReference type="InterPro" id="IPR036179">
    <property type="entry name" value="Ig-like_dom_sf"/>
</dbReference>
<feature type="domain" description="Ig-like" evidence="8">
    <location>
        <begin position="274"/>
        <end position="350"/>
    </location>
</feature>
<dbReference type="Pfam" id="PF00041">
    <property type="entry name" value="fn3"/>
    <property type="match status" value="1"/>
</dbReference>
<feature type="domain" description="Ig-like" evidence="8">
    <location>
        <begin position="188"/>
        <end position="267"/>
    </location>
</feature>
<evidence type="ECO:0000313" key="10">
    <source>
        <dbReference type="EMBL" id="CAD7655014.1"/>
    </source>
</evidence>
<dbReference type="Proteomes" id="UP000728032">
    <property type="component" value="Unassembled WGS sequence"/>
</dbReference>
<keyword evidence="3" id="KW-1015">Disulfide bond</keyword>
<evidence type="ECO:0000256" key="1">
    <source>
        <dbReference type="ARBA" id="ARBA00004479"/>
    </source>
</evidence>
<dbReference type="GO" id="GO:0098609">
    <property type="term" value="P:cell-cell adhesion"/>
    <property type="evidence" value="ECO:0007669"/>
    <property type="project" value="TreeGrafter"/>
</dbReference>
<dbReference type="GO" id="GO:0050839">
    <property type="term" value="F:cell adhesion molecule binding"/>
    <property type="evidence" value="ECO:0007669"/>
    <property type="project" value="TreeGrafter"/>
</dbReference>
<dbReference type="InterPro" id="IPR003598">
    <property type="entry name" value="Ig_sub2"/>
</dbReference>
<organism evidence="10">
    <name type="scientific">Oppiella nova</name>
    <dbReference type="NCBI Taxonomy" id="334625"/>
    <lineage>
        <taxon>Eukaryota</taxon>
        <taxon>Metazoa</taxon>
        <taxon>Ecdysozoa</taxon>
        <taxon>Arthropoda</taxon>
        <taxon>Chelicerata</taxon>
        <taxon>Arachnida</taxon>
        <taxon>Acari</taxon>
        <taxon>Acariformes</taxon>
        <taxon>Sarcoptiformes</taxon>
        <taxon>Oribatida</taxon>
        <taxon>Brachypylina</taxon>
        <taxon>Oppioidea</taxon>
        <taxon>Oppiidae</taxon>
        <taxon>Oppiella</taxon>
    </lineage>
</organism>
<dbReference type="EMBL" id="OC923686">
    <property type="protein sequence ID" value="CAD7655014.1"/>
    <property type="molecule type" value="Genomic_DNA"/>
</dbReference>
<accession>A0A7R9QQT3</accession>
<reference evidence="10" key="1">
    <citation type="submission" date="2020-11" db="EMBL/GenBank/DDBJ databases">
        <authorList>
            <person name="Tran Van P."/>
        </authorList>
    </citation>
    <scope>NUCLEOTIDE SEQUENCE</scope>
</reference>
<dbReference type="InterPro" id="IPR036116">
    <property type="entry name" value="FN3_sf"/>
</dbReference>
<dbReference type="Pfam" id="PF13927">
    <property type="entry name" value="Ig_3"/>
    <property type="match status" value="5"/>
</dbReference>
<dbReference type="GO" id="GO:0005886">
    <property type="term" value="C:plasma membrane"/>
    <property type="evidence" value="ECO:0007669"/>
    <property type="project" value="TreeGrafter"/>
</dbReference>
<evidence type="ECO:0000256" key="4">
    <source>
        <dbReference type="ARBA" id="ARBA00023180"/>
    </source>
</evidence>
<evidence type="ECO:0000256" key="2">
    <source>
        <dbReference type="ARBA" id="ARBA00023136"/>
    </source>
</evidence>
<dbReference type="PROSITE" id="PS50835">
    <property type="entry name" value="IG_LIKE"/>
    <property type="match status" value="6"/>
</dbReference>
<gene>
    <name evidence="10" type="ORF">ONB1V03_LOCUS11659</name>
</gene>
<evidence type="ECO:0000256" key="5">
    <source>
        <dbReference type="ARBA" id="ARBA00023319"/>
    </source>
</evidence>
<evidence type="ECO:0000259" key="9">
    <source>
        <dbReference type="PROSITE" id="PS50853"/>
    </source>
</evidence>
<dbReference type="SMART" id="SM00409">
    <property type="entry name" value="IG"/>
    <property type="match status" value="6"/>
</dbReference>
<dbReference type="OrthoDB" id="5857426at2759"/>
<dbReference type="GO" id="GO:0005911">
    <property type="term" value="C:cell-cell junction"/>
    <property type="evidence" value="ECO:0007669"/>
    <property type="project" value="TreeGrafter"/>
</dbReference>
<sequence length="1120" mass="126104">MLGSSANKLIFYWHRTNNVKTDPVAINENPLESDYSVEHNTIEGKYDLLIKRAQYDRDNGQFECKIKEAGNGAEIKSQSYVVTILIPPGPPLITPLNPVAKEGEPFELSCSSQGGSPDPIIQWFRDSTPLDGQLTKGGTRDKPTVNTLTIEPSLELDRAIYRCTVWNRAIRDDKKLETIVPLTVHYKPRVTVGPYNPLKVSVDGNAEMSCNVEANPPVRSIRWMKNGQILTNTNNHTIIRVKPDDSGKYDCIADNGVGGTPAKETLELAVLYGPKVNVVPEREAVTDEAFNVKCNIASNPKPHTVVWLKEDDPSFKQTGTVLALNRIKAEDSGNYICIASTNLKPSGAVEGIERTHNSTVRVRVKHRPGDTEILPQNPVAIAGKPFTLTCQSKPPGYPEPEYRWWREGQEQQDLGRRINYTFIAVHVSQEGRYFCEPFNSLGKGKIGSVYLSVNESPQMVISMKPQFIVKEGDRNFKLTCISRSKPKANVIWLQNDIEISADNSQFRVEKREQIEDANVHNIQTTLHFESTTRKGTNSLSANDRGRYTCLFDNNIGQSAKSTTVLRIEHSPVVRHTYNRVAFDFGEIAVLQCKMSAYPAPKFEWFFRGKALDNYSDRYNTNSTELGDDIHVGTLSIRNTRESDYGDYTCRAFNSVADDDEKTIIKLAKKSAPEMPMQLEMVEVLSDSVILRWIEGFNGGFGNTEYVVTYNDGERWRNESCRSLNPCKITGLESRHEYQFRVLAVNPRGYSPYSEDLRVTTKVNLKDMPNAFDSLYDREKNTLVFNVESHDVSLKLVAKIEIRSENNGEWRQLTTVPIISNQENVYLKSTAEEISDIRVILCLQSNDSWCGYEHLVKMDSIYARETKSLTTDHLLTVIMIASVSALAVVVSILCCCWRRKDKSDKKDYESDSTSGRPKVTTISQPFYASHDNKGLMGDVDTSNMSKISPPLYSATSDSLGGHIPQNYYLTGEGNEPSPGASSENGQIELWNMLKNDMMNDNPNDNGIPYHSAYGTAQMQMDPNGYLGSYGYYPHEGYQPLNDDNLNMNRKNNMQMGYYEEMGANAYGTAMGMDMMNDPMSNMTDPNLMQAMDPSNMNHIPYEEEMEYSTNRSGRVIREIIV</sequence>
<feature type="domain" description="Ig-like" evidence="8">
    <location>
        <begin position="571"/>
        <end position="664"/>
    </location>
</feature>
<dbReference type="CDD" id="cd00096">
    <property type="entry name" value="Ig"/>
    <property type="match status" value="2"/>
</dbReference>
<evidence type="ECO:0000259" key="8">
    <source>
        <dbReference type="PROSITE" id="PS50835"/>
    </source>
</evidence>
<feature type="transmembrane region" description="Helical" evidence="7">
    <location>
        <begin position="873"/>
        <end position="896"/>
    </location>
</feature>
<evidence type="ECO:0000313" key="11">
    <source>
        <dbReference type="Proteomes" id="UP000728032"/>
    </source>
</evidence>
<feature type="domain" description="Ig-like" evidence="8">
    <location>
        <begin position="91"/>
        <end position="177"/>
    </location>
</feature>
<dbReference type="CDD" id="cd00063">
    <property type="entry name" value="FN3"/>
    <property type="match status" value="1"/>
</dbReference>
<proteinExistence type="predicted"/>
<dbReference type="SUPFAM" id="SSF49265">
    <property type="entry name" value="Fibronectin type III"/>
    <property type="match status" value="1"/>
</dbReference>
<dbReference type="PANTHER" id="PTHR11640:SF134">
    <property type="entry name" value="ECHINOID, ISOFORM A-RELATED"/>
    <property type="match status" value="1"/>
</dbReference>
<dbReference type="AlphaFoldDB" id="A0A7R9QQT3"/>
<keyword evidence="7" id="KW-1133">Transmembrane helix</keyword>
<evidence type="ECO:0000256" key="3">
    <source>
        <dbReference type="ARBA" id="ARBA00023157"/>
    </source>
</evidence>
<keyword evidence="2 7" id="KW-0472">Membrane</keyword>
<dbReference type="SUPFAM" id="SSF48726">
    <property type="entry name" value="Immunoglobulin"/>
    <property type="match status" value="4"/>
</dbReference>
<dbReference type="SMART" id="SM00408">
    <property type="entry name" value="IGc2"/>
    <property type="match status" value="6"/>
</dbReference>
<feature type="domain" description="Fibronectin type-III" evidence="9">
    <location>
        <begin position="674"/>
        <end position="763"/>
    </location>
</feature>
<protein>
    <submittedName>
        <fullName evidence="10">Uncharacterized protein</fullName>
    </submittedName>
</protein>
<comment type="subcellular location">
    <subcellularLocation>
        <location evidence="1">Membrane</location>
        <topology evidence="1">Single-pass type I membrane protein</topology>
    </subcellularLocation>
</comment>
<feature type="domain" description="Ig-like" evidence="8">
    <location>
        <begin position="457"/>
        <end position="565"/>
    </location>
</feature>
<dbReference type="Gene3D" id="2.60.40.10">
    <property type="entry name" value="Immunoglobulins"/>
    <property type="match status" value="8"/>
</dbReference>
<feature type="domain" description="Ig-like" evidence="8">
    <location>
        <begin position="368"/>
        <end position="452"/>
    </location>
</feature>
<dbReference type="PANTHER" id="PTHR11640">
    <property type="entry name" value="NEPHRIN"/>
    <property type="match status" value="1"/>
</dbReference>
<dbReference type="InterPro" id="IPR003961">
    <property type="entry name" value="FN3_dom"/>
</dbReference>